<dbReference type="SUPFAM" id="SSF75169">
    <property type="entry name" value="DsrEFH-like"/>
    <property type="match status" value="1"/>
</dbReference>
<dbReference type="InterPro" id="IPR003787">
    <property type="entry name" value="Sulphur_relay_DsrE/F-like"/>
</dbReference>
<proteinExistence type="predicted"/>
<protein>
    <submittedName>
        <fullName evidence="1">Uncharacterized protein</fullName>
    </submittedName>
</protein>
<organism evidence="1">
    <name type="scientific">hydrothermal vent metagenome</name>
    <dbReference type="NCBI Taxonomy" id="652676"/>
    <lineage>
        <taxon>unclassified sequences</taxon>
        <taxon>metagenomes</taxon>
        <taxon>ecological metagenomes</taxon>
    </lineage>
</organism>
<evidence type="ECO:0000313" key="1">
    <source>
        <dbReference type="EMBL" id="SFV77395.1"/>
    </source>
</evidence>
<dbReference type="PANTHER" id="PTHR37691:SF1">
    <property type="entry name" value="BLR3518 PROTEIN"/>
    <property type="match status" value="1"/>
</dbReference>
<dbReference type="InterPro" id="IPR027396">
    <property type="entry name" value="DsrEFH-like"/>
</dbReference>
<gene>
    <name evidence="1" type="ORF">MNB_SUP05-4-61</name>
</gene>
<dbReference type="AlphaFoldDB" id="A0A1W1D9V5"/>
<name>A0A1W1D9V5_9ZZZZ</name>
<dbReference type="Pfam" id="PF02635">
    <property type="entry name" value="DsrE"/>
    <property type="match status" value="1"/>
</dbReference>
<dbReference type="Gene3D" id="3.40.1260.10">
    <property type="entry name" value="DsrEFH-like"/>
    <property type="match status" value="1"/>
</dbReference>
<sequence length="166" mass="17931">MKKTLTALLATIAFSTHAADFLSSSHNWNDGSSVYGKQKVAYHINYDNAKRQGGALRNAQNHINAVGAENLDLRVIMHGKGLSMLLLPEEAAHTKLPQGNATDKQQAAIENLKKQGVTFKVCANTLKGKKIDIDQLYDAEAASDVVPSGVAELAKLQAKGFSYLRP</sequence>
<accession>A0A1W1D9V5</accession>
<reference evidence="1" key="1">
    <citation type="submission" date="2016-10" db="EMBL/GenBank/DDBJ databases">
        <authorList>
            <person name="de Groot N.N."/>
        </authorList>
    </citation>
    <scope>NUCLEOTIDE SEQUENCE</scope>
</reference>
<dbReference type="EMBL" id="FPHR01000024">
    <property type="protein sequence ID" value="SFV77395.1"/>
    <property type="molecule type" value="Genomic_DNA"/>
</dbReference>
<dbReference type="PANTHER" id="PTHR37691">
    <property type="entry name" value="BLR3518 PROTEIN"/>
    <property type="match status" value="1"/>
</dbReference>